<dbReference type="Proteomes" id="UP000186922">
    <property type="component" value="Unassembled WGS sequence"/>
</dbReference>
<sequence>MSPFFAADLHQHETHKKECIMSHNAVTVAVGHSPPSKNYIVSYLQSILTIESPSSIA</sequence>
<evidence type="ECO:0000313" key="2">
    <source>
        <dbReference type="Proteomes" id="UP000186922"/>
    </source>
</evidence>
<reference evidence="1 2" key="1">
    <citation type="journal article" date="2016" name="Nat. Commun.">
        <title>Extremotolerant tardigrade genome and improved radiotolerance of human cultured cells by tardigrade-unique protein.</title>
        <authorList>
            <person name="Hashimoto T."/>
            <person name="Horikawa D.D."/>
            <person name="Saito Y."/>
            <person name="Kuwahara H."/>
            <person name="Kozuka-Hata H."/>
            <person name="Shin-I T."/>
            <person name="Minakuchi Y."/>
            <person name="Ohishi K."/>
            <person name="Motoyama A."/>
            <person name="Aizu T."/>
            <person name="Enomoto A."/>
            <person name="Kondo K."/>
            <person name="Tanaka S."/>
            <person name="Hara Y."/>
            <person name="Koshikawa S."/>
            <person name="Sagara H."/>
            <person name="Miura T."/>
            <person name="Yokobori S."/>
            <person name="Miyagawa K."/>
            <person name="Suzuki Y."/>
            <person name="Kubo T."/>
            <person name="Oyama M."/>
            <person name="Kohara Y."/>
            <person name="Fujiyama A."/>
            <person name="Arakawa K."/>
            <person name="Katayama T."/>
            <person name="Toyoda A."/>
            <person name="Kunieda T."/>
        </authorList>
    </citation>
    <scope>NUCLEOTIDE SEQUENCE [LARGE SCALE GENOMIC DNA]</scope>
    <source>
        <strain evidence="1 2">YOKOZUNA-1</strain>
    </source>
</reference>
<accession>A0A1D1UQN0</accession>
<comment type="caution">
    <text evidence="1">The sequence shown here is derived from an EMBL/GenBank/DDBJ whole genome shotgun (WGS) entry which is preliminary data.</text>
</comment>
<proteinExistence type="predicted"/>
<keyword evidence="2" id="KW-1185">Reference proteome</keyword>
<gene>
    <name evidence="1" type="primary">RvY_02112-1</name>
    <name evidence="1" type="synonym">RvY_02112.1</name>
    <name evidence="1" type="ORF">RvY_02112</name>
</gene>
<name>A0A1D1UQN0_RAMVA</name>
<dbReference type="EMBL" id="BDGG01000001">
    <property type="protein sequence ID" value="GAU89577.1"/>
    <property type="molecule type" value="Genomic_DNA"/>
</dbReference>
<evidence type="ECO:0000313" key="1">
    <source>
        <dbReference type="EMBL" id="GAU89577.1"/>
    </source>
</evidence>
<dbReference type="AlphaFoldDB" id="A0A1D1UQN0"/>
<organism evidence="1 2">
    <name type="scientific">Ramazzottius varieornatus</name>
    <name type="common">Water bear</name>
    <name type="synonym">Tardigrade</name>
    <dbReference type="NCBI Taxonomy" id="947166"/>
    <lineage>
        <taxon>Eukaryota</taxon>
        <taxon>Metazoa</taxon>
        <taxon>Ecdysozoa</taxon>
        <taxon>Tardigrada</taxon>
        <taxon>Eutardigrada</taxon>
        <taxon>Parachela</taxon>
        <taxon>Hypsibioidea</taxon>
        <taxon>Ramazzottiidae</taxon>
        <taxon>Ramazzottius</taxon>
    </lineage>
</organism>
<protein>
    <submittedName>
        <fullName evidence="1">Uncharacterized protein</fullName>
    </submittedName>
</protein>